<name>A0A644W6C1_9ZZZZ</name>
<reference evidence="1" key="1">
    <citation type="submission" date="2019-08" db="EMBL/GenBank/DDBJ databases">
        <authorList>
            <person name="Kucharzyk K."/>
            <person name="Murdoch R.W."/>
            <person name="Higgins S."/>
            <person name="Loffler F."/>
        </authorList>
    </citation>
    <scope>NUCLEOTIDE SEQUENCE</scope>
</reference>
<proteinExistence type="predicted"/>
<comment type="caution">
    <text evidence="1">The sequence shown here is derived from an EMBL/GenBank/DDBJ whole genome shotgun (WGS) entry which is preliminary data.</text>
</comment>
<sequence>MKEVYNDLNNIGNFTKNAVKEFENNIISKTNYLETIESNSNFKNNYSIKEKKDD</sequence>
<organism evidence="1">
    <name type="scientific">bioreactor metagenome</name>
    <dbReference type="NCBI Taxonomy" id="1076179"/>
    <lineage>
        <taxon>unclassified sequences</taxon>
        <taxon>metagenomes</taxon>
        <taxon>ecological metagenomes</taxon>
    </lineage>
</organism>
<accession>A0A644W6C1</accession>
<evidence type="ECO:0000313" key="1">
    <source>
        <dbReference type="EMBL" id="MPL99127.1"/>
    </source>
</evidence>
<protein>
    <submittedName>
        <fullName evidence="1">Uncharacterized protein</fullName>
    </submittedName>
</protein>
<dbReference type="AlphaFoldDB" id="A0A644W6C1"/>
<dbReference type="EMBL" id="VSSQ01000648">
    <property type="protein sequence ID" value="MPL99127.1"/>
    <property type="molecule type" value="Genomic_DNA"/>
</dbReference>
<gene>
    <name evidence="1" type="ORF">SDC9_45342</name>
</gene>